<dbReference type="Pfam" id="PF00994">
    <property type="entry name" value="MoCF_biosynth"/>
    <property type="match status" value="1"/>
</dbReference>
<dbReference type="GO" id="GO:0042726">
    <property type="term" value="P:flavin-containing compound metabolic process"/>
    <property type="evidence" value="ECO:0007669"/>
    <property type="project" value="TreeGrafter"/>
</dbReference>
<reference evidence="2" key="1">
    <citation type="journal article" date="2020" name="Nat. Commun.">
        <title>Large-scale genome sequencing of mycorrhizal fungi provides insights into the early evolution of symbiotic traits.</title>
        <authorList>
            <person name="Miyauchi S."/>
            <person name="Kiss E."/>
            <person name="Kuo A."/>
            <person name="Drula E."/>
            <person name="Kohler A."/>
            <person name="Sanchez-Garcia M."/>
            <person name="Morin E."/>
            <person name="Andreopoulos B."/>
            <person name="Barry K.W."/>
            <person name="Bonito G."/>
            <person name="Buee M."/>
            <person name="Carver A."/>
            <person name="Chen C."/>
            <person name="Cichocki N."/>
            <person name="Clum A."/>
            <person name="Culley D."/>
            <person name="Crous P.W."/>
            <person name="Fauchery L."/>
            <person name="Girlanda M."/>
            <person name="Hayes R.D."/>
            <person name="Keri Z."/>
            <person name="LaButti K."/>
            <person name="Lipzen A."/>
            <person name="Lombard V."/>
            <person name="Magnuson J."/>
            <person name="Maillard F."/>
            <person name="Murat C."/>
            <person name="Nolan M."/>
            <person name="Ohm R.A."/>
            <person name="Pangilinan J."/>
            <person name="Pereira M.F."/>
            <person name="Perotto S."/>
            <person name="Peter M."/>
            <person name="Pfister S."/>
            <person name="Riley R."/>
            <person name="Sitrit Y."/>
            <person name="Stielow J.B."/>
            <person name="Szollosi G."/>
            <person name="Zifcakova L."/>
            <person name="Stursova M."/>
            <person name="Spatafora J.W."/>
            <person name="Tedersoo L."/>
            <person name="Vaario L.M."/>
            <person name="Yamada A."/>
            <person name="Yan M."/>
            <person name="Wang P."/>
            <person name="Xu J."/>
            <person name="Bruns T."/>
            <person name="Baldrian P."/>
            <person name="Vilgalys R."/>
            <person name="Dunand C."/>
            <person name="Henrissat B."/>
            <person name="Grigoriev I.V."/>
            <person name="Hibbett D."/>
            <person name="Nagy L.G."/>
            <person name="Martin F.M."/>
        </authorList>
    </citation>
    <scope>NUCLEOTIDE SEQUENCE</scope>
    <source>
        <strain evidence="2">UH-Tt-Lm1</strain>
    </source>
</reference>
<keyword evidence="3" id="KW-1185">Reference proteome</keyword>
<feature type="domain" description="MoaB/Mog" evidence="1">
    <location>
        <begin position="76"/>
        <end position="246"/>
    </location>
</feature>
<dbReference type="PANTHER" id="PTHR47675">
    <property type="entry name" value="MOLYBDOPTERIN BINDING DOMAIN PROTEIN (AFU_ORTHOLOGUE AFUA_5G11210)"/>
    <property type="match status" value="1"/>
</dbReference>
<dbReference type="EMBL" id="WIUZ02000004">
    <property type="protein sequence ID" value="KAF9788058.1"/>
    <property type="molecule type" value="Genomic_DNA"/>
</dbReference>
<dbReference type="Gene3D" id="3.40.980.10">
    <property type="entry name" value="MoaB/Mog-like domain"/>
    <property type="match status" value="1"/>
</dbReference>
<dbReference type="OrthoDB" id="448496at2759"/>
<proteinExistence type="predicted"/>
<evidence type="ECO:0000259" key="1">
    <source>
        <dbReference type="SMART" id="SM00852"/>
    </source>
</evidence>
<name>A0A9P6L929_9AGAM</name>
<dbReference type="SUPFAM" id="SSF53218">
    <property type="entry name" value="Molybdenum cofactor biosynthesis proteins"/>
    <property type="match status" value="1"/>
</dbReference>
<dbReference type="CDD" id="cd00885">
    <property type="entry name" value="cinA"/>
    <property type="match status" value="1"/>
</dbReference>
<dbReference type="InterPro" id="IPR001453">
    <property type="entry name" value="MoaB/Mog_dom"/>
</dbReference>
<dbReference type="InterPro" id="IPR036425">
    <property type="entry name" value="MoaB/Mog-like_dom_sf"/>
</dbReference>
<dbReference type="AlphaFoldDB" id="A0A9P6L929"/>
<sequence>MRRLLNKRVISRISPPLKNFNHGHRSFPSLTAEFSSSSLRTMVATATAPRLTELNFPITPVPKNPLGEGKYIRNAAALIIGDEILNGKVQDKNTQYFATFCFQQGIDLKRVEVIPDDEAEIIEAARRMVQKYDIVITSGGIGPTHDDITYESLAKAFGQDLEYHEETLHRMTETNKTRAWVSLQNKEQITAQHRMALFPNKSEVIFPCPDIWTPVVRLEGKLCVLPGVPMLFRKMLQELAPLLPLPPPHERPFRYQIFTDSPESSIAPFLTALQERVKNDGIRIGSYPFFGRGVCVSLIGLDKPSILALGGEVIKETGGYIITEKELDEMRQA</sequence>
<protein>
    <submittedName>
        <fullName evidence="2">MoaB/Mog domain-containing protein</fullName>
    </submittedName>
</protein>
<evidence type="ECO:0000313" key="2">
    <source>
        <dbReference type="EMBL" id="KAF9788058.1"/>
    </source>
</evidence>
<dbReference type="GO" id="GO:0047884">
    <property type="term" value="F:FAD diphosphatase activity"/>
    <property type="evidence" value="ECO:0007669"/>
    <property type="project" value="TreeGrafter"/>
</dbReference>
<dbReference type="PANTHER" id="PTHR47675:SF1">
    <property type="entry name" value="MOLYBDOPTERIN BINDING DOMAIN PROTEIN (AFU_ORTHOLOGUE AFUA_5G11210)"/>
    <property type="match status" value="1"/>
</dbReference>
<dbReference type="Proteomes" id="UP000736335">
    <property type="component" value="Unassembled WGS sequence"/>
</dbReference>
<dbReference type="Pfam" id="PF24102">
    <property type="entry name" value="FLAD1_M"/>
    <property type="match status" value="1"/>
</dbReference>
<comment type="caution">
    <text evidence="2">The sequence shown here is derived from an EMBL/GenBank/DDBJ whole genome shotgun (WGS) entry which is preliminary data.</text>
</comment>
<accession>A0A9P6L929</accession>
<reference evidence="2" key="2">
    <citation type="submission" date="2020-11" db="EMBL/GenBank/DDBJ databases">
        <authorList>
            <consortium name="DOE Joint Genome Institute"/>
            <person name="Kuo A."/>
            <person name="Miyauchi S."/>
            <person name="Kiss E."/>
            <person name="Drula E."/>
            <person name="Kohler A."/>
            <person name="Sanchez-Garcia M."/>
            <person name="Andreopoulos B."/>
            <person name="Barry K.W."/>
            <person name="Bonito G."/>
            <person name="Buee M."/>
            <person name="Carver A."/>
            <person name="Chen C."/>
            <person name="Cichocki N."/>
            <person name="Clum A."/>
            <person name="Culley D."/>
            <person name="Crous P.W."/>
            <person name="Fauchery L."/>
            <person name="Girlanda M."/>
            <person name="Hayes R."/>
            <person name="Keri Z."/>
            <person name="Labutti K."/>
            <person name="Lipzen A."/>
            <person name="Lombard V."/>
            <person name="Magnuson J."/>
            <person name="Maillard F."/>
            <person name="Morin E."/>
            <person name="Murat C."/>
            <person name="Nolan M."/>
            <person name="Ohm R."/>
            <person name="Pangilinan J."/>
            <person name="Pereira M."/>
            <person name="Perotto S."/>
            <person name="Peter M."/>
            <person name="Riley R."/>
            <person name="Sitrit Y."/>
            <person name="Stielow B."/>
            <person name="Szollosi G."/>
            <person name="Zifcakova L."/>
            <person name="Stursova M."/>
            <person name="Spatafora J.W."/>
            <person name="Tedersoo L."/>
            <person name="Vaario L.-M."/>
            <person name="Yamada A."/>
            <person name="Yan M."/>
            <person name="Wang P."/>
            <person name="Xu J."/>
            <person name="Bruns T."/>
            <person name="Baldrian P."/>
            <person name="Vilgalys R."/>
            <person name="Henrissat B."/>
            <person name="Grigoriev I.V."/>
            <person name="Hibbett D."/>
            <person name="Nagy L.G."/>
            <person name="Martin F.M."/>
        </authorList>
    </citation>
    <scope>NUCLEOTIDE SEQUENCE</scope>
    <source>
        <strain evidence="2">UH-Tt-Lm1</strain>
    </source>
</reference>
<evidence type="ECO:0000313" key="3">
    <source>
        <dbReference type="Proteomes" id="UP000736335"/>
    </source>
</evidence>
<dbReference type="SMART" id="SM00852">
    <property type="entry name" value="MoCF_biosynth"/>
    <property type="match status" value="1"/>
</dbReference>
<gene>
    <name evidence="2" type="ORF">BJ322DRAFT_1046811</name>
</gene>
<organism evidence="2 3">
    <name type="scientific">Thelephora terrestris</name>
    <dbReference type="NCBI Taxonomy" id="56493"/>
    <lineage>
        <taxon>Eukaryota</taxon>
        <taxon>Fungi</taxon>
        <taxon>Dikarya</taxon>
        <taxon>Basidiomycota</taxon>
        <taxon>Agaricomycotina</taxon>
        <taxon>Agaricomycetes</taxon>
        <taxon>Thelephorales</taxon>
        <taxon>Thelephoraceae</taxon>
        <taxon>Thelephora</taxon>
    </lineage>
</organism>
<dbReference type="InterPro" id="IPR056596">
    <property type="entry name" value="FLAD1_M"/>
</dbReference>